<sequence>MPGVSGRSGRRPKPTELKKLGGNAGKRALNKNEPAFTPITGVDPPEWLDEIASTMWQMAAKELCAQKVLCATDLHNLELFCIAYSNFRAAQEVVADKGIVVTGATGGPIKNPALTVVSEAGRQMATFGGMLGLDPGSRQRLTGPQKKNSDNPFKNL</sequence>
<organism evidence="2 3">
    <name type="scientific">Buttiauxella izardii</name>
    <dbReference type="NCBI Taxonomy" id="82991"/>
    <lineage>
        <taxon>Bacteria</taxon>
        <taxon>Pseudomonadati</taxon>
        <taxon>Pseudomonadota</taxon>
        <taxon>Gammaproteobacteria</taxon>
        <taxon>Enterobacterales</taxon>
        <taxon>Enterobacteriaceae</taxon>
        <taxon>Buttiauxella</taxon>
    </lineage>
</organism>
<dbReference type="NCBIfam" id="TIGR01558">
    <property type="entry name" value="sm_term_P27"/>
    <property type="match status" value="1"/>
</dbReference>
<dbReference type="RefSeq" id="WP_120063479.1">
    <property type="nucleotide sequence ID" value="NZ_QZWH01000006.1"/>
</dbReference>
<evidence type="ECO:0000313" key="3">
    <source>
        <dbReference type="Proteomes" id="UP000276295"/>
    </source>
</evidence>
<proteinExistence type="predicted"/>
<dbReference type="EMBL" id="QZWH01000006">
    <property type="protein sequence ID" value="RJT26909.1"/>
    <property type="molecule type" value="Genomic_DNA"/>
</dbReference>
<dbReference type="InterPro" id="IPR006448">
    <property type="entry name" value="Phage_term_ssu_P27"/>
</dbReference>
<dbReference type="AlphaFoldDB" id="A0A3A5K2R2"/>
<gene>
    <name evidence="2" type="ORF">D6029_03745</name>
</gene>
<feature type="region of interest" description="Disordered" evidence="1">
    <location>
        <begin position="134"/>
        <end position="156"/>
    </location>
</feature>
<protein>
    <submittedName>
        <fullName evidence="2">Phage terminase small subunit P27 family</fullName>
    </submittedName>
</protein>
<accession>A0A3A5K2R2</accession>
<dbReference type="OrthoDB" id="9098057at2"/>
<comment type="caution">
    <text evidence="2">The sequence shown here is derived from an EMBL/GenBank/DDBJ whole genome shotgun (WGS) entry which is preliminary data.</text>
</comment>
<feature type="compositionally biased region" description="Polar residues" evidence="1">
    <location>
        <begin position="139"/>
        <end position="156"/>
    </location>
</feature>
<name>A0A3A5K2R2_9ENTR</name>
<reference evidence="2 3" key="1">
    <citation type="submission" date="2018-09" db="EMBL/GenBank/DDBJ databases">
        <title>Draft genome sequence of Buttiauxella izardii CCUG 35510T.</title>
        <authorList>
            <person name="Salva-Serra F."/>
            <person name="Marathe N."/>
            <person name="Moore E."/>
            <person name="Stadler-Svensson L."/>
            <person name="Engstrom-Jakobsson H."/>
        </authorList>
    </citation>
    <scope>NUCLEOTIDE SEQUENCE [LARGE SCALE GENOMIC DNA]</scope>
    <source>
        <strain evidence="2 3">CCUG 35510</strain>
    </source>
</reference>
<evidence type="ECO:0000313" key="2">
    <source>
        <dbReference type="EMBL" id="RJT26909.1"/>
    </source>
</evidence>
<dbReference type="Proteomes" id="UP000276295">
    <property type="component" value="Unassembled WGS sequence"/>
</dbReference>
<feature type="region of interest" description="Disordered" evidence="1">
    <location>
        <begin position="1"/>
        <end position="41"/>
    </location>
</feature>
<dbReference type="Pfam" id="PF05119">
    <property type="entry name" value="Terminase_4"/>
    <property type="match status" value="1"/>
</dbReference>
<evidence type="ECO:0000256" key="1">
    <source>
        <dbReference type="SAM" id="MobiDB-lite"/>
    </source>
</evidence>
<keyword evidence="3" id="KW-1185">Reference proteome</keyword>